<proteinExistence type="predicted"/>
<gene>
    <name evidence="2" type="ORF">ACGTZG_08865</name>
</gene>
<keyword evidence="3" id="KW-1185">Reference proteome</keyword>
<dbReference type="Proteomes" id="UP001605989">
    <property type="component" value="Unassembled WGS sequence"/>
</dbReference>
<comment type="caution">
    <text evidence="2">The sequence shown here is derived from an EMBL/GenBank/DDBJ whole genome shotgun (WGS) entry which is preliminary data.</text>
</comment>
<organism evidence="2 3">
    <name type="scientific">Megasphaera hexanoica</name>
    <dbReference type="NCBI Taxonomy" id="1675036"/>
    <lineage>
        <taxon>Bacteria</taxon>
        <taxon>Bacillati</taxon>
        <taxon>Bacillota</taxon>
        <taxon>Negativicutes</taxon>
        <taxon>Veillonellales</taxon>
        <taxon>Veillonellaceae</taxon>
        <taxon>Megasphaera</taxon>
    </lineage>
</organism>
<evidence type="ECO:0000256" key="1">
    <source>
        <dbReference type="SAM" id="MobiDB-lite"/>
    </source>
</evidence>
<dbReference type="EMBL" id="JBIEKR010000006">
    <property type="protein sequence ID" value="MFG6273298.1"/>
    <property type="molecule type" value="Genomic_DNA"/>
</dbReference>
<evidence type="ECO:0000313" key="3">
    <source>
        <dbReference type="Proteomes" id="UP001605989"/>
    </source>
</evidence>
<dbReference type="RefSeq" id="WP_113856248.1">
    <property type="nucleotide sequence ID" value="NZ_CP011940.1"/>
</dbReference>
<sequence>MDVKNVIEIWETEYSNSNDKYIKLIGKIAIAYIKKHPEEADKITTGLTLNGCMDFMRDRAKSNQKNGVGVATLDDLYDYFHFGGKAPTILSDEDMGDLGTHSKPVPAPEPAAPKPMAKRVNLSMDDLF</sequence>
<protein>
    <submittedName>
        <fullName evidence="2">Uncharacterized protein</fullName>
    </submittedName>
</protein>
<reference evidence="2 3" key="1">
    <citation type="submission" date="2024-10" db="EMBL/GenBank/DDBJ databases">
        <authorList>
            <person name="Sang B.-I."/>
            <person name="Prabhaharan D."/>
        </authorList>
    </citation>
    <scope>NUCLEOTIDE SEQUENCE [LARGE SCALE GENOMIC DNA]</scope>
    <source>
        <strain evidence="2 3">MH</strain>
    </source>
</reference>
<name>A0ABW7DPI7_9FIRM</name>
<evidence type="ECO:0000313" key="2">
    <source>
        <dbReference type="EMBL" id="MFG6273298.1"/>
    </source>
</evidence>
<feature type="region of interest" description="Disordered" evidence="1">
    <location>
        <begin position="93"/>
        <end position="116"/>
    </location>
</feature>
<accession>A0ABW7DPI7</accession>